<organism evidence="1 2">
    <name type="scientific">Hygrophoropsis aurantiaca</name>
    <dbReference type="NCBI Taxonomy" id="72124"/>
    <lineage>
        <taxon>Eukaryota</taxon>
        <taxon>Fungi</taxon>
        <taxon>Dikarya</taxon>
        <taxon>Basidiomycota</taxon>
        <taxon>Agaricomycotina</taxon>
        <taxon>Agaricomycetes</taxon>
        <taxon>Agaricomycetidae</taxon>
        <taxon>Boletales</taxon>
        <taxon>Coniophorineae</taxon>
        <taxon>Hygrophoropsidaceae</taxon>
        <taxon>Hygrophoropsis</taxon>
    </lineage>
</organism>
<sequence length="251" mass="27993">MEAALRHIQQVVFECKTPSERPEPCCVLLQEVDVKVYTMILNHEWIQRCFLVVPSSTDHWPYRATYGNVTLISRTLPVCGAFTIDFGNSDMRRNALFVDIKLAAPPPADHVPSRIVTIRLANTHLESLPMGARARPVQMSLIAEMLEEDGIHGGVVAGDMNAIGPSDLTITQDVGLADAWQGDHDDEDGYTWGYQPRCKFPPGRLDKVLFTIRDGFEVDQPERVGVGKKIGGNWISDHYGLVTSVHVDREE</sequence>
<name>A0ACB8AQQ9_9AGAM</name>
<keyword evidence="1" id="KW-0540">Nuclease</keyword>
<accession>A0ACB8AQQ9</accession>
<reference evidence="1" key="1">
    <citation type="journal article" date="2021" name="New Phytol.">
        <title>Evolutionary innovations through gain and loss of genes in the ectomycorrhizal Boletales.</title>
        <authorList>
            <person name="Wu G."/>
            <person name="Miyauchi S."/>
            <person name="Morin E."/>
            <person name="Kuo A."/>
            <person name="Drula E."/>
            <person name="Varga T."/>
            <person name="Kohler A."/>
            <person name="Feng B."/>
            <person name="Cao Y."/>
            <person name="Lipzen A."/>
            <person name="Daum C."/>
            <person name="Hundley H."/>
            <person name="Pangilinan J."/>
            <person name="Johnson J."/>
            <person name="Barry K."/>
            <person name="LaButti K."/>
            <person name="Ng V."/>
            <person name="Ahrendt S."/>
            <person name="Min B."/>
            <person name="Choi I.G."/>
            <person name="Park H."/>
            <person name="Plett J.M."/>
            <person name="Magnuson J."/>
            <person name="Spatafora J.W."/>
            <person name="Nagy L.G."/>
            <person name="Henrissat B."/>
            <person name="Grigoriev I.V."/>
            <person name="Yang Z.L."/>
            <person name="Xu J."/>
            <person name="Martin F.M."/>
        </authorList>
    </citation>
    <scope>NUCLEOTIDE SEQUENCE</scope>
    <source>
        <strain evidence="1">ATCC 28755</strain>
    </source>
</reference>
<dbReference type="EMBL" id="MU267598">
    <property type="protein sequence ID" value="KAH7915612.1"/>
    <property type="molecule type" value="Genomic_DNA"/>
</dbReference>
<protein>
    <submittedName>
        <fullName evidence="1">Endonuclease/exonuclease/phosphatase</fullName>
    </submittedName>
</protein>
<comment type="caution">
    <text evidence="1">The sequence shown here is derived from an EMBL/GenBank/DDBJ whole genome shotgun (WGS) entry which is preliminary data.</text>
</comment>
<proteinExistence type="predicted"/>
<keyword evidence="1" id="KW-0378">Hydrolase</keyword>
<dbReference type="Proteomes" id="UP000790377">
    <property type="component" value="Unassembled WGS sequence"/>
</dbReference>
<keyword evidence="1" id="KW-0255">Endonuclease</keyword>
<keyword evidence="2" id="KW-1185">Reference proteome</keyword>
<evidence type="ECO:0000313" key="1">
    <source>
        <dbReference type="EMBL" id="KAH7915612.1"/>
    </source>
</evidence>
<evidence type="ECO:0000313" key="2">
    <source>
        <dbReference type="Proteomes" id="UP000790377"/>
    </source>
</evidence>
<gene>
    <name evidence="1" type="ORF">BJ138DRAFT_1141288</name>
</gene>